<evidence type="ECO:0000313" key="3">
    <source>
        <dbReference type="EMBL" id="MQT05086.1"/>
    </source>
</evidence>
<dbReference type="InterPro" id="IPR027417">
    <property type="entry name" value="P-loop_NTPase"/>
</dbReference>
<sequence>MTMIGPSDGQVEYRLTGGHGCGTVTTVDATPLVAAIEAKAQAAGITVAVLLGSTEAKKAFFRARTAIRNTRPSRLTGFDAVEIAAAAGLDARELYGDKVLPAPAADGQVDYHLDPSERPLTWIGNGLTEFDIVPGSTLTPEQLQAARRLMRGEDPRTGQTLVEPKLAIAPAAKLPAAPLVRAIRRSAAERGVHPDELLDSQRKKDAFGRMERQLTRFGEAHKAPVSTLLKLADAVGIDAVELYGDEVLEKALTAEAGGRLDARALLTAVETRARATGQEPADLFGSESMKRRYLQTEAEGGRRLRDLPMAVREAVAMAKAAGLDPAQVWDTEEIKAAMREGRVEVGNRGADVTLDLPKSQSAFLAYAPDDMATVVESIFTSAGRESIDALERWTAYAMRGRHGDGQEASTIETSGFSGWMMVHRAARPVGGAPYGDPHFHLHFTLANMVKGADGQWSTMAAGGRDLHRHARATQSLMNARIRRELGDHYGLRFRRDERTGAWEIAAIPERTIKLFSKRDSQVRELLTKLGLDYDSATLRERTAASAASKAAKNGEAAGVADDVLRTYWQAEGRAVGDDPEAITTGAVQDPPQAANPDLDELCRTVFDPKTGLTSNSKTFTHAAAIAAVLDALPYGIGTAAEAEKLTESVLQHAGYAVQLNPKGAQHYSHADRYTTADIVAAETLIVSETTRRLGEQAAVVGPDTVEMTMSAVEAQQGFAFSTEQRAVLERLLTAGHGVDAVIGVAGAGKTTIMDAARQAWEAQGLVIVGASTAAVAAANLKAEAGINSRTLASWLTGIRTGGQGLNGVDVLIVDEAAMCDDRDIAELLAHAATTGTKIVGIGDPKQLHSPGVGGHFAAVHHLVDGLELTENFRQRDAVERRALQLWRDDLRTEALRTFAGTGRVHALADKDETLAAMLTVWADKRAAHIDDHTAVQQLLMLASTNGVVEELNLGARALRKAAGHLTGPEHTYALAGGGELTISVGDQVLLRANDYRSRRTGGEQEDVLNGYRGIVRAVDDQRRILVEWREKTVDGHRDHAEWIDTDYIAQGGLSLGYAITGHKSQGLSVQEALVYGPGAGANALYTMLSRDRKESHLFLPLAVYEGDADRAVAGEPETEQELLDRAVAGLIREIETGTEERMILTELPEDKVPAHVREAVTDLPVPRAPGYAEQRPDPDIPAEDRTADAVRQNDRPYGHLSAENLREAIRRSVTAAHATRRAAEEAEARADHAEQQAAAGSGPETLALGRRQDVLTARVEAIQDVRFLTAAVNRHTQADRRTAELLDLVEHRLTATTRFGRPALRGSDRNRAESERASLRYQHTATSTELETLRARLHHAVKTAGPTTEHAAVLAEAEMFRNDTGTLLRDARNRDDRAAKSLRSEAIKARAAARSAAHREEGLRAEQVTRTRSDGLSPVAEHGTRVTTGYPASSPAEVQHSGPSPVLPPEGPGL</sequence>
<dbReference type="SUPFAM" id="SSF55464">
    <property type="entry name" value="Origin of replication-binding domain, RBD-like"/>
    <property type="match status" value="1"/>
</dbReference>
<dbReference type="Proteomes" id="UP000419138">
    <property type="component" value="Unassembled WGS sequence"/>
</dbReference>
<feature type="compositionally biased region" description="Basic and acidic residues" evidence="1">
    <location>
        <begin position="1174"/>
        <end position="1183"/>
    </location>
</feature>
<evidence type="ECO:0000259" key="2">
    <source>
        <dbReference type="Pfam" id="PF08751"/>
    </source>
</evidence>
<feature type="region of interest" description="Disordered" evidence="1">
    <location>
        <begin position="1161"/>
        <end position="1183"/>
    </location>
</feature>
<dbReference type="EMBL" id="VCLA01000197">
    <property type="protein sequence ID" value="MQT05086.1"/>
    <property type="molecule type" value="Genomic_DNA"/>
</dbReference>
<dbReference type="Pfam" id="PF13604">
    <property type="entry name" value="AAA_30"/>
    <property type="match status" value="1"/>
</dbReference>
<protein>
    <submittedName>
        <fullName evidence="3">Conjugal transfer protein TraA</fullName>
    </submittedName>
</protein>
<name>A0A646KVQ6_STRJU</name>
<comment type="caution">
    <text evidence="3">The sequence shown here is derived from an EMBL/GenBank/DDBJ whole genome shotgun (WGS) entry which is preliminary data.</text>
</comment>
<reference evidence="3 4" key="1">
    <citation type="submission" date="2019-05" db="EMBL/GenBank/DDBJ databases">
        <title>Comparative genomics and metabolomics analyses of clavulanic acid producing Streptomyces species provides insight into specialized metabolism and evolution of beta-lactam biosynthetic gene clusters.</title>
        <authorList>
            <person name="Moore M.A."/>
            <person name="Cruz-Morales P."/>
            <person name="Barona Gomez F."/>
            <person name="Kapil T."/>
        </authorList>
    </citation>
    <scope>NUCLEOTIDE SEQUENCE [LARGE SCALE GENOMIC DNA]</scope>
    <source>
        <strain evidence="3 4">NRRL 5741</strain>
    </source>
</reference>
<feature type="compositionally biased region" description="Basic and acidic residues" evidence="1">
    <location>
        <begin position="1397"/>
        <end position="1413"/>
    </location>
</feature>
<proteinExistence type="predicted"/>
<dbReference type="Gene3D" id="3.40.50.300">
    <property type="entry name" value="P-loop containing nucleotide triphosphate hydrolases"/>
    <property type="match status" value="2"/>
</dbReference>
<feature type="compositionally biased region" description="Basic and acidic residues" evidence="1">
    <location>
        <begin position="1221"/>
        <end position="1234"/>
    </location>
</feature>
<evidence type="ECO:0000313" key="4">
    <source>
        <dbReference type="Proteomes" id="UP000419138"/>
    </source>
</evidence>
<organism evidence="3 4">
    <name type="scientific">Streptomyces jumonjinensis</name>
    <dbReference type="NCBI Taxonomy" id="1945"/>
    <lineage>
        <taxon>Bacteria</taxon>
        <taxon>Bacillati</taxon>
        <taxon>Actinomycetota</taxon>
        <taxon>Actinomycetes</taxon>
        <taxon>Kitasatosporales</taxon>
        <taxon>Streptomycetaceae</taxon>
        <taxon>Streptomyces</taxon>
    </lineage>
</organism>
<gene>
    <name evidence="3" type="ORF">FF041_34615</name>
</gene>
<accession>A0A646KVQ6</accession>
<feature type="domain" description="TrwC relaxase" evidence="2">
    <location>
        <begin position="106"/>
        <end position="572"/>
    </location>
</feature>
<keyword evidence="4" id="KW-1185">Reference proteome</keyword>
<dbReference type="Gene3D" id="2.30.30.940">
    <property type="match status" value="1"/>
</dbReference>
<dbReference type="InterPro" id="IPR014862">
    <property type="entry name" value="TrwC"/>
</dbReference>
<dbReference type="CDD" id="cd18809">
    <property type="entry name" value="SF1_C_RecD"/>
    <property type="match status" value="1"/>
</dbReference>
<feature type="compositionally biased region" description="Pro residues" evidence="1">
    <location>
        <begin position="1445"/>
        <end position="1454"/>
    </location>
</feature>
<evidence type="ECO:0000256" key="1">
    <source>
        <dbReference type="SAM" id="MobiDB-lite"/>
    </source>
</evidence>
<dbReference type="SUPFAM" id="SSF52540">
    <property type="entry name" value="P-loop containing nucleoside triphosphate hydrolases"/>
    <property type="match status" value="2"/>
</dbReference>
<dbReference type="Pfam" id="PF08751">
    <property type="entry name" value="TrwC"/>
    <property type="match status" value="1"/>
</dbReference>
<feature type="region of interest" description="Disordered" evidence="1">
    <location>
        <begin position="1216"/>
        <end position="1245"/>
    </location>
</feature>
<feature type="region of interest" description="Disordered" evidence="1">
    <location>
        <begin position="1394"/>
        <end position="1454"/>
    </location>
</feature>
<dbReference type="NCBIfam" id="NF041492">
    <property type="entry name" value="MobF"/>
    <property type="match status" value="1"/>
</dbReference>